<feature type="compositionally biased region" description="Basic residues" evidence="1">
    <location>
        <begin position="13"/>
        <end position="27"/>
    </location>
</feature>
<proteinExistence type="predicted"/>
<accession>A0A1X6NKJ9</accession>
<gene>
    <name evidence="2" type="ORF">BU14_1975s0001</name>
</gene>
<name>A0A1X6NKJ9_PORUM</name>
<keyword evidence="3" id="KW-1185">Reference proteome</keyword>
<protein>
    <submittedName>
        <fullName evidence="2">Uncharacterized protein</fullName>
    </submittedName>
</protein>
<organism evidence="2 3">
    <name type="scientific">Porphyra umbilicalis</name>
    <name type="common">Purple laver</name>
    <name type="synonym">Red alga</name>
    <dbReference type="NCBI Taxonomy" id="2786"/>
    <lineage>
        <taxon>Eukaryota</taxon>
        <taxon>Rhodophyta</taxon>
        <taxon>Bangiophyceae</taxon>
        <taxon>Bangiales</taxon>
        <taxon>Bangiaceae</taxon>
        <taxon>Porphyra</taxon>
    </lineage>
</organism>
<evidence type="ECO:0000256" key="1">
    <source>
        <dbReference type="SAM" id="MobiDB-lite"/>
    </source>
</evidence>
<dbReference type="Proteomes" id="UP000218209">
    <property type="component" value="Unassembled WGS sequence"/>
</dbReference>
<evidence type="ECO:0000313" key="2">
    <source>
        <dbReference type="EMBL" id="OSX69006.1"/>
    </source>
</evidence>
<dbReference type="AlphaFoldDB" id="A0A1X6NKJ9"/>
<feature type="compositionally biased region" description="Basic residues" evidence="1">
    <location>
        <begin position="95"/>
        <end position="107"/>
    </location>
</feature>
<sequence>MGRCWWAGGRPSTRPRQRPPRRRRRPPRAAAGAWPRPPPAACAGRSTSRRSRTSGCSRACCATACRRPSPTSAASGARRRDGKSCSPPWGPQSWGRRRRQRRRRPRLRCPRKARRKVCLARRVGNSTHGGPHSRGGLGCQRRLVILLMGPCATRLGRGWIQPRQWWWDGGAGDGMVLAPVSVRVEAAWWRTGAGCGWPAAVGDPARGRWRTWGVAAVAPFGPSWAAPARALERAAVAPRRPTRGTAVAGRSPDVVCAACPAWWRASGCRPYPPRRRWCRAFVPLCWRVPSAAADGCRPAPFVACRAARRVACRGVLSIK</sequence>
<reference evidence="2 3" key="1">
    <citation type="submission" date="2017-03" db="EMBL/GenBank/DDBJ databases">
        <title>WGS assembly of Porphyra umbilicalis.</title>
        <authorList>
            <person name="Brawley S.H."/>
            <person name="Blouin N.A."/>
            <person name="Ficko-Blean E."/>
            <person name="Wheeler G.L."/>
            <person name="Lohr M."/>
            <person name="Goodson H.V."/>
            <person name="Jenkins J.W."/>
            <person name="Blaby-Haas C.E."/>
            <person name="Helliwell K.E."/>
            <person name="Chan C."/>
            <person name="Marriage T."/>
            <person name="Bhattacharya D."/>
            <person name="Klein A.S."/>
            <person name="Badis Y."/>
            <person name="Brodie J."/>
            <person name="Cao Y."/>
            <person name="Collen J."/>
            <person name="Dittami S.M."/>
            <person name="Gachon C.M."/>
            <person name="Green B.R."/>
            <person name="Karpowicz S."/>
            <person name="Kim J.W."/>
            <person name="Kudahl U."/>
            <person name="Lin S."/>
            <person name="Michel G."/>
            <person name="Mittag M."/>
            <person name="Olson B.J."/>
            <person name="Pangilinan J."/>
            <person name="Peng Y."/>
            <person name="Qiu H."/>
            <person name="Shu S."/>
            <person name="Singer J.T."/>
            <person name="Smith A.G."/>
            <person name="Sprecher B.N."/>
            <person name="Wagner V."/>
            <person name="Wang W."/>
            <person name="Wang Z.-Y."/>
            <person name="Yan J."/>
            <person name="Yarish C."/>
            <person name="Zoeuner-Riek S."/>
            <person name="Zhuang Y."/>
            <person name="Zou Y."/>
            <person name="Lindquist E.A."/>
            <person name="Grimwood J."/>
            <person name="Barry K."/>
            <person name="Rokhsar D.S."/>
            <person name="Schmutz J."/>
            <person name="Stiller J.W."/>
            <person name="Grossman A.R."/>
            <person name="Prochnik S.E."/>
        </authorList>
    </citation>
    <scope>NUCLEOTIDE SEQUENCE [LARGE SCALE GENOMIC DNA]</scope>
    <source>
        <strain evidence="2">4086291</strain>
    </source>
</reference>
<feature type="region of interest" description="Disordered" evidence="1">
    <location>
        <begin position="66"/>
        <end position="107"/>
    </location>
</feature>
<dbReference type="EMBL" id="KV919872">
    <property type="protein sequence ID" value="OSX69006.1"/>
    <property type="molecule type" value="Genomic_DNA"/>
</dbReference>
<feature type="region of interest" description="Disordered" evidence="1">
    <location>
        <begin position="1"/>
        <end position="53"/>
    </location>
</feature>
<evidence type="ECO:0000313" key="3">
    <source>
        <dbReference type="Proteomes" id="UP000218209"/>
    </source>
</evidence>